<dbReference type="Gene3D" id="3.40.50.1820">
    <property type="entry name" value="alpha/beta hydrolase"/>
    <property type="match status" value="1"/>
</dbReference>
<evidence type="ECO:0000256" key="1">
    <source>
        <dbReference type="ARBA" id="ARBA00022801"/>
    </source>
</evidence>
<proteinExistence type="predicted"/>
<keyword evidence="1 3" id="KW-0378">Hydrolase</keyword>
<evidence type="ECO:0000313" key="4">
    <source>
        <dbReference type="Proteomes" id="UP000580910"/>
    </source>
</evidence>
<dbReference type="EC" id="3.1.1.-" evidence="3"/>
<dbReference type="SUPFAM" id="SSF53474">
    <property type="entry name" value="alpha/beta-Hydrolases"/>
    <property type="match status" value="1"/>
</dbReference>
<reference evidence="3 4" key="1">
    <citation type="submission" date="2020-07" db="EMBL/GenBank/DDBJ databases">
        <title>Sequencing the genomes of 1000 actinobacteria strains.</title>
        <authorList>
            <person name="Klenk H.-P."/>
        </authorList>
    </citation>
    <scope>NUCLEOTIDE SEQUENCE [LARGE SCALE GENOMIC DNA]</scope>
    <source>
        <strain evidence="3 4">DSM 21349</strain>
    </source>
</reference>
<evidence type="ECO:0000313" key="3">
    <source>
        <dbReference type="EMBL" id="MBA8805559.1"/>
    </source>
</evidence>
<dbReference type="EMBL" id="JACGXA010000001">
    <property type="protein sequence ID" value="MBA8805559.1"/>
    <property type="molecule type" value="Genomic_DNA"/>
</dbReference>
<gene>
    <name evidence="3" type="ORF">FB382_003850</name>
</gene>
<dbReference type="PANTHER" id="PTHR48081">
    <property type="entry name" value="AB HYDROLASE SUPERFAMILY PROTEIN C4A8.06C"/>
    <property type="match status" value="1"/>
</dbReference>
<dbReference type="Pfam" id="PF07859">
    <property type="entry name" value="Abhydrolase_3"/>
    <property type="match status" value="1"/>
</dbReference>
<dbReference type="InterPro" id="IPR050300">
    <property type="entry name" value="GDXG_lipolytic_enzyme"/>
</dbReference>
<organism evidence="3 4">
    <name type="scientific">Nocardioides ginsengisegetis</name>
    <dbReference type="NCBI Taxonomy" id="661491"/>
    <lineage>
        <taxon>Bacteria</taxon>
        <taxon>Bacillati</taxon>
        <taxon>Actinomycetota</taxon>
        <taxon>Actinomycetes</taxon>
        <taxon>Propionibacteriales</taxon>
        <taxon>Nocardioidaceae</taxon>
        <taxon>Nocardioides</taxon>
    </lineage>
</organism>
<dbReference type="InterPro" id="IPR029058">
    <property type="entry name" value="AB_hydrolase_fold"/>
</dbReference>
<name>A0A7W3PBL5_9ACTN</name>
<evidence type="ECO:0000259" key="2">
    <source>
        <dbReference type="Pfam" id="PF07859"/>
    </source>
</evidence>
<protein>
    <submittedName>
        <fullName evidence="3">Acetyl esterase</fullName>
        <ecNumber evidence="3">3.1.1.-</ecNumber>
    </submittedName>
</protein>
<feature type="domain" description="Alpha/beta hydrolase fold-3" evidence="2">
    <location>
        <begin position="67"/>
        <end position="268"/>
    </location>
</feature>
<accession>A0A7W3PBL5</accession>
<dbReference type="RefSeq" id="WP_220481425.1">
    <property type="nucleotide sequence ID" value="NZ_JACGXA010000001.1"/>
</dbReference>
<keyword evidence="4" id="KW-1185">Reference proteome</keyword>
<dbReference type="GO" id="GO:0016787">
    <property type="term" value="F:hydrolase activity"/>
    <property type="evidence" value="ECO:0007669"/>
    <property type="project" value="UniProtKB-KW"/>
</dbReference>
<dbReference type="PANTHER" id="PTHR48081:SF8">
    <property type="entry name" value="ALPHA_BETA HYDROLASE FOLD-3 DOMAIN-CONTAINING PROTEIN-RELATED"/>
    <property type="match status" value="1"/>
</dbReference>
<dbReference type="Proteomes" id="UP000580910">
    <property type="component" value="Unassembled WGS sequence"/>
</dbReference>
<dbReference type="AlphaFoldDB" id="A0A7W3PBL5"/>
<sequence length="293" mass="31947">MRIDDAVRAGLMHALARFTVRYGDELRFAGEDLPKPEKVRVPTRYGHVPVHLYRPVRAARRALGAYVHFHGGAFLMRYPQMDDFWCRYVASRAGVVVANVDFRAGPYVRYPVAQHEAHDAAAHLATRGSDHGIDGTRVAVGGLSSGGALAAATCLQARDRGSFAPVLQVLGVPALDMATAVDTGAPGMISPALRRLVRRVYFPDPATRADPYASPLLTDTVRGLPPAVVLTAERDTLRPDGDKYAARLRNAGIEVVSDMTPGADHYFLSHDLDRARRTMEMVAGQIRRRTSPA</sequence>
<dbReference type="InterPro" id="IPR013094">
    <property type="entry name" value="AB_hydrolase_3"/>
</dbReference>
<comment type="caution">
    <text evidence="3">The sequence shown here is derived from an EMBL/GenBank/DDBJ whole genome shotgun (WGS) entry which is preliminary data.</text>
</comment>